<dbReference type="KEGG" id="crb:17892824"/>
<feature type="domain" description="F-box associated beta-propeller type 1" evidence="1">
    <location>
        <begin position="26"/>
        <end position="370"/>
    </location>
</feature>
<protein>
    <recommendedName>
        <fullName evidence="1">F-box associated beta-propeller type 1 domain-containing protein</fullName>
    </recommendedName>
</protein>
<dbReference type="Proteomes" id="UP000029121">
    <property type="component" value="Unassembled WGS sequence"/>
</dbReference>
<dbReference type="NCBIfam" id="TIGR01640">
    <property type="entry name" value="F_box_assoc_1"/>
    <property type="match status" value="1"/>
</dbReference>
<organism evidence="2 3">
    <name type="scientific">Capsella rubella</name>
    <dbReference type="NCBI Taxonomy" id="81985"/>
    <lineage>
        <taxon>Eukaryota</taxon>
        <taxon>Viridiplantae</taxon>
        <taxon>Streptophyta</taxon>
        <taxon>Embryophyta</taxon>
        <taxon>Tracheophyta</taxon>
        <taxon>Spermatophyta</taxon>
        <taxon>Magnoliopsida</taxon>
        <taxon>eudicotyledons</taxon>
        <taxon>Gunneridae</taxon>
        <taxon>Pentapetalae</taxon>
        <taxon>rosids</taxon>
        <taxon>malvids</taxon>
        <taxon>Brassicales</taxon>
        <taxon>Brassicaceae</taxon>
        <taxon>Camelineae</taxon>
        <taxon>Capsella</taxon>
    </lineage>
</organism>
<dbReference type="OrthoDB" id="1555129at2759"/>
<evidence type="ECO:0000313" key="3">
    <source>
        <dbReference type="Proteomes" id="UP000029121"/>
    </source>
</evidence>
<dbReference type="PANTHER" id="PTHR47993:SF360">
    <property type="entry name" value="F-BOX ASSOCIATED DOMAIN-CONTAINING PROTEIN"/>
    <property type="match status" value="1"/>
</dbReference>
<dbReference type="InterPro" id="IPR006527">
    <property type="entry name" value="F-box-assoc_dom_typ1"/>
</dbReference>
<dbReference type="PANTHER" id="PTHR47993">
    <property type="entry name" value="OS09G0372900 PROTEIN-RELATED"/>
    <property type="match status" value="1"/>
</dbReference>
<evidence type="ECO:0000259" key="1">
    <source>
        <dbReference type="Pfam" id="PF07734"/>
    </source>
</evidence>
<keyword evidence="3" id="KW-1185">Reference proteome</keyword>
<name>R0G8S1_9BRAS</name>
<dbReference type="Pfam" id="PF07734">
    <property type="entry name" value="FBA_1"/>
    <property type="match status" value="1"/>
</dbReference>
<accession>R0G8S1</accession>
<dbReference type="InterPro" id="IPR017451">
    <property type="entry name" value="F-box-assoc_interact_dom"/>
</dbReference>
<gene>
    <name evidence="2" type="ORF">CARUB_v10015248mg</name>
</gene>
<reference evidence="3" key="1">
    <citation type="journal article" date="2013" name="Nat. Genet.">
        <title>The Capsella rubella genome and the genomic consequences of rapid mating system evolution.</title>
        <authorList>
            <person name="Slotte T."/>
            <person name="Hazzouri K.M."/>
            <person name="Agren J.A."/>
            <person name="Koenig D."/>
            <person name="Maumus F."/>
            <person name="Guo Y.L."/>
            <person name="Steige K."/>
            <person name="Platts A.E."/>
            <person name="Escobar J.S."/>
            <person name="Newman L.K."/>
            <person name="Wang W."/>
            <person name="Mandakova T."/>
            <person name="Vello E."/>
            <person name="Smith L.M."/>
            <person name="Henz S.R."/>
            <person name="Steffen J."/>
            <person name="Takuno S."/>
            <person name="Brandvain Y."/>
            <person name="Coop G."/>
            <person name="Andolfatto P."/>
            <person name="Hu T.T."/>
            <person name="Blanchette M."/>
            <person name="Clark R.M."/>
            <person name="Quesneville H."/>
            <person name="Nordborg M."/>
            <person name="Gaut B.S."/>
            <person name="Lysak M.A."/>
            <person name="Jenkins J."/>
            <person name="Grimwood J."/>
            <person name="Chapman J."/>
            <person name="Prochnik S."/>
            <person name="Shu S."/>
            <person name="Rokhsar D."/>
            <person name="Schmutz J."/>
            <person name="Weigel D."/>
            <person name="Wright S.I."/>
        </authorList>
    </citation>
    <scope>NUCLEOTIDE SEQUENCE [LARGE SCALE GENOMIC DNA]</scope>
    <source>
        <strain evidence="3">cv. Monte Gargano</strain>
    </source>
</reference>
<evidence type="ECO:0000313" key="2">
    <source>
        <dbReference type="EMBL" id="EOA32007.1"/>
    </source>
</evidence>
<proteinExistence type="predicted"/>
<dbReference type="AlphaFoldDB" id="R0G8S1"/>
<dbReference type="EMBL" id="KB870807">
    <property type="protein sequence ID" value="EOA32007.1"/>
    <property type="molecule type" value="Genomic_DNA"/>
</dbReference>
<dbReference type="InterPro" id="IPR050233">
    <property type="entry name" value="A_thaliana_F-box"/>
</dbReference>
<sequence length="370" mass="42370">MMSDLSGGLVTEILDNSAAKKNQFLGFMMMDDRVCSLRFDLQGIRNEGEGGDLLVDPSVNQISLLDQIEVHKLFHCDGLVLCVLFDGSKLLAWNPYLGQTRWIQPMKSFHLLDRYALGYDNINNRNHKVLRFVDDYVTEEDQPFGYEIYDFSSDSWRVLDVTPDWDIVFYQRGMSLKGNSYFHAQQKLMPGVEPEDDDIDTTDLPVFLLCFDFTAERFGPRLPLPFHSYGEETVSLSCVREEQLAVLYHNYNLYLEIWITTKIEPTAVSWSRFLVMDMKPITGFKFCVEAGSFFIDEDKNVAVVFDLDGYKPTETCRYQSAHIIGQDGYFKSVNFREAPNLGTPDSYGFTSPIYCVPLVCPSYVPSSVQI</sequence>